<dbReference type="AlphaFoldDB" id="A0A4U5LR89"/>
<protein>
    <submittedName>
        <fullName evidence="2">Uncharacterized protein</fullName>
    </submittedName>
</protein>
<organism evidence="2 3">
    <name type="scientific">Steinernema carpocapsae</name>
    <name type="common">Entomopathogenic nematode</name>
    <dbReference type="NCBI Taxonomy" id="34508"/>
    <lineage>
        <taxon>Eukaryota</taxon>
        <taxon>Metazoa</taxon>
        <taxon>Ecdysozoa</taxon>
        <taxon>Nematoda</taxon>
        <taxon>Chromadorea</taxon>
        <taxon>Rhabditida</taxon>
        <taxon>Tylenchina</taxon>
        <taxon>Panagrolaimomorpha</taxon>
        <taxon>Strongyloidoidea</taxon>
        <taxon>Steinernematidae</taxon>
        <taxon>Steinernema</taxon>
    </lineage>
</organism>
<evidence type="ECO:0000313" key="3">
    <source>
        <dbReference type="Proteomes" id="UP000298663"/>
    </source>
</evidence>
<reference evidence="2 3" key="1">
    <citation type="journal article" date="2015" name="Genome Biol.">
        <title>Comparative genomics of Steinernema reveals deeply conserved gene regulatory networks.</title>
        <authorList>
            <person name="Dillman A.R."/>
            <person name="Macchietto M."/>
            <person name="Porter C.F."/>
            <person name="Rogers A."/>
            <person name="Williams B."/>
            <person name="Antoshechkin I."/>
            <person name="Lee M.M."/>
            <person name="Goodwin Z."/>
            <person name="Lu X."/>
            <person name="Lewis E.E."/>
            <person name="Goodrich-Blair H."/>
            <person name="Stock S.P."/>
            <person name="Adams B.J."/>
            <person name="Sternberg P.W."/>
            <person name="Mortazavi A."/>
        </authorList>
    </citation>
    <scope>NUCLEOTIDE SEQUENCE [LARGE SCALE GENOMIC DNA]</scope>
    <source>
        <strain evidence="2 3">ALL</strain>
    </source>
</reference>
<dbReference type="OrthoDB" id="5850875at2759"/>
<evidence type="ECO:0000313" key="2">
    <source>
        <dbReference type="EMBL" id="TKR58489.1"/>
    </source>
</evidence>
<dbReference type="Proteomes" id="UP000298663">
    <property type="component" value="Unassembled WGS sequence"/>
</dbReference>
<proteinExistence type="predicted"/>
<accession>A0A4U5LR89</accession>
<comment type="caution">
    <text evidence="2">The sequence shown here is derived from an EMBL/GenBank/DDBJ whole genome shotgun (WGS) entry which is preliminary data.</text>
</comment>
<gene>
    <name evidence="2" type="ORF">L596_029928</name>
</gene>
<name>A0A4U5LR89_STECR</name>
<feature type="region of interest" description="Disordered" evidence="1">
    <location>
        <begin position="96"/>
        <end position="117"/>
    </location>
</feature>
<keyword evidence="3" id="KW-1185">Reference proteome</keyword>
<evidence type="ECO:0000256" key="1">
    <source>
        <dbReference type="SAM" id="MobiDB-lite"/>
    </source>
</evidence>
<sequence length="117" mass="13344">MQELCKECPENVRFCRIGQRSDRPRLIKVVLPFPELGSVAMTYVRALKTFKFKGVFVRRSLEIPERVAQKTAYKQLLHRRSLGENVVLRNGSIVQLSGNSDNSSQPQANVENAQSRQ</sequence>
<dbReference type="EMBL" id="AZBU02000013">
    <property type="protein sequence ID" value="TKR58489.1"/>
    <property type="molecule type" value="Genomic_DNA"/>
</dbReference>
<reference evidence="2 3" key="2">
    <citation type="journal article" date="2019" name="G3 (Bethesda)">
        <title>Hybrid Assembly of the Genome of the Entomopathogenic Nematode Steinernema carpocapsae Identifies the X-Chromosome.</title>
        <authorList>
            <person name="Serra L."/>
            <person name="Macchietto M."/>
            <person name="Macias-Munoz A."/>
            <person name="McGill C.J."/>
            <person name="Rodriguez I.M."/>
            <person name="Rodriguez B."/>
            <person name="Murad R."/>
            <person name="Mortazavi A."/>
        </authorList>
    </citation>
    <scope>NUCLEOTIDE SEQUENCE [LARGE SCALE GENOMIC DNA]</scope>
    <source>
        <strain evidence="2 3">ALL</strain>
    </source>
</reference>